<name>A0AAN7ZC87_9COLE</name>
<feature type="compositionally biased region" description="Gly residues" evidence="3">
    <location>
        <begin position="125"/>
        <end position="135"/>
    </location>
</feature>
<keyword evidence="1 2" id="KW-0694">RNA-binding</keyword>
<dbReference type="AlphaFoldDB" id="A0AAN7ZC87"/>
<dbReference type="GO" id="GO:0003723">
    <property type="term" value="F:RNA binding"/>
    <property type="evidence" value="ECO:0007669"/>
    <property type="project" value="UniProtKB-UniRule"/>
</dbReference>
<comment type="caution">
    <text evidence="5">The sequence shown here is derived from an EMBL/GenBank/DDBJ whole genome shotgun (WGS) entry which is preliminary data.</text>
</comment>
<keyword evidence="6" id="KW-1185">Reference proteome</keyword>
<reference evidence="5 6" key="1">
    <citation type="journal article" date="2024" name="Insects">
        <title>An Improved Chromosome-Level Genome Assembly of the Firefly Pyrocoelia pectoralis.</title>
        <authorList>
            <person name="Fu X."/>
            <person name="Meyer-Rochow V.B."/>
            <person name="Ballantyne L."/>
            <person name="Zhu X."/>
        </authorList>
    </citation>
    <scope>NUCLEOTIDE SEQUENCE [LARGE SCALE GENOMIC DNA]</scope>
    <source>
        <strain evidence="5">XCY_ONT2</strain>
    </source>
</reference>
<dbReference type="InterPro" id="IPR012677">
    <property type="entry name" value="Nucleotide-bd_a/b_plait_sf"/>
</dbReference>
<accession>A0AAN7ZC87</accession>
<dbReference type="Gene3D" id="3.30.70.330">
    <property type="match status" value="1"/>
</dbReference>
<dbReference type="InterPro" id="IPR035979">
    <property type="entry name" value="RBD_domain_sf"/>
</dbReference>
<evidence type="ECO:0000313" key="6">
    <source>
        <dbReference type="Proteomes" id="UP001329430"/>
    </source>
</evidence>
<dbReference type="PANTHER" id="PTHR23236">
    <property type="entry name" value="EUKARYOTIC TRANSLATION INITIATION FACTOR 4B/4H"/>
    <property type="match status" value="1"/>
</dbReference>
<sequence length="266" mass="28805">MAGRGGYEDRDTRDYGGGGRRGGKKPLPTSPPYTAYVGNLPPGVVQGDVNRIFDELKVKNIRLMMDRETDKFKGFCYVEFDTLEDLEVAVGMDGRVDVEGVEIKIDVADGKKNEKGGGFYKNRGNHGGFRGGGRSGGDHRGYDDFDRRGGGNRGGFTDRDRGGHRGNYGNFGEDGGRDWGRGGNRQGPGNFGGGGGGRPRQERKPFTEEIPNSIPDTSGRPKLVLQPRTVSVPMNAVAETSQTSTIFGGARPREENIEKKTGTEKL</sequence>
<dbReference type="PANTHER" id="PTHR23236:SF11">
    <property type="entry name" value="EUKARYOTIC TRANSLATION INITIATION FACTOR 4H"/>
    <property type="match status" value="1"/>
</dbReference>
<dbReference type="PROSITE" id="PS50102">
    <property type="entry name" value="RRM"/>
    <property type="match status" value="1"/>
</dbReference>
<feature type="compositionally biased region" description="Gly residues" evidence="3">
    <location>
        <begin position="181"/>
        <end position="198"/>
    </location>
</feature>
<dbReference type="EMBL" id="JAVRBK010000010">
    <property type="protein sequence ID" value="KAK5638317.1"/>
    <property type="molecule type" value="Genomic_DNA"/>
</dbReference>
<evidence type="ECO:0000256" key="1">
    <source>
        <dbReference type="ARBA" id="ARBA00022884"/>
    </source>
</evidence>
<evidence type="ECO:0000256" key="2">
    <source>
        <dbReference type="PROSITE-ProRule" id="PRU00176"/>
    </source>
</evidence>
<evidence type="ECO:0000259" key="4">
    <source>
        <dbReference type="PROSITE" id="PS50102"/>
    </source>
</evidence>
<dbReference type="Pfam" id="PF00076">
    <property type="entry name" value="RRM_1"/>
    <property type="match status" value="1"/>
</dbReference>
<dbReference type="Proteomes" id="UP001329430">
    <property type="component" value="Chromosome 10"/>
</dbReference>
<evidence type="ECO:0000313" key="5">
    <source>
        <dbReference type="EMBL" id="KAK5638317.1"/>
    </source>
</evidence>
<dbReference type="InterPro" id="IPR000504">
    <property type="entry name" value="RRM_dom"/>
</dbReference>
<gene>
    <name evidence="5" type="ORF">RI129_012612</name>
</gene>
<protein>
    <recommendedName>
        <fullName evidence="4">RRM domain-containing protein</fullName>
    </recommendedName>
</protein>
<dbReference type="SUPFAM" id="SSF54928">
    <property type="entry name" value="RNA-binding domain, RBD"/>
    <property type="match status" value="1"/>
</dbReference>
<feature type="region of interest" description="Disordered" evidence="3">
    <location>
        <begin position="118"/>
        <end position="223"/>
    </location>
</feature>
<feature type="compositionally biased region" description="Basic and acidic residues" evidence="3">
    <location>
        <begin position="136"/>
        <end position="149"/>
    </location>
</feature>
<feature type="region of interest" description="Disordered" evidence="3">
    <location>
        <begin position="1"/>
        <end position="32"/>
    </location>
</feature>
<dbReference type="FunFam" id="3.30.70.330:FF:000414">
    <property type="entry name" value="Eukaryotic translation initiation factor 4H"/>
    <property type="match status" value="1"/>
</dbReference>
<feature type="compositionally biased region" description="Basic and acidic residues" evidence="3">
    <location>
        <begin position="1"/>
        <end position="14"/>
    </location>
</feature>
<evidence type="ECO:0000256" key="3">
    <source>
        <dbReference type="SAM" id="MobiDB-lite"/>
    </source>
</evidence>
<feature type="domain" description="RRM" evidence="4">
    <location>
        <begin position="33"/>
        <end position="110"/>
    </location>
</feature>
<proteinExistence type="predicted"/>
<organism evidence="5 6">
    <name type="scientific">Pyrocoelia pectoralis</name>
    <dbReference type="NCBI Taxonomy" id="417401"/>
    <lineage>
        <taxon>Eukaryota</taxon>
        <taxon>Metazoa</taxon>
        <taxon>Ecdysozoa</taxon>
        <taxon>Arthropoda</taxon>
        <taxon>Hexapoda</taxon>
        <taxon>Insecta</taxon>
        <taxon>Pterygota</taxon>
        <taxon>Neoptera</taxon>
        <taxon>Endopterygota</taxon>
        <taxon>Coleoptera</taxon>
        <taxon>Polyphaga</taxon>
        <taxon>Elateriformia</taxon>
        <taxon>Elateroidea</taxon>
        <taxon>Lampyridae</taxon>
        <taxon>Lampyrinae</taxon>
        <taxon>Pyrocoelia</taxon>
    </lineage>
</organism>
<dbReference type="SMART" id="SM00360">
    <property type="entry name" value="RRM"/>
    <property type="match status" value="1"/>
</dbReference>